<organism evidence="9 10">
    <name type="scientific">Anoxybacter fermentans</name>
    <dbReference type="NCBI Taxonomy" id="1323375"/>
    <lineage>
        <taxon>Bacteria</taxon>
        <taxon>Bacillati</taxon>
        <taxon>Bacillota</taxon>
        <taxon>Clostridia</taxon>
        <taxon>Halanaerobiales</taxon>
        <taxon>Anoxybacter</taxon>
    </lineage>
</organism>
<keyword evidence="5 7" id="KW-1133">Transmembrane helix</keyword>
<evidence type="ECO:0000256" key="6">
    <source>
        <dbReference type="ARBA" id="ARBA00023136"/>
    </source>
</evidence>
<keyword evidence="3" id="KW-1003">Cell membrane</keyword>
<comment type="similarity">
    <text evidence="7">Belongs to the binding-protein-dependent transport system permease family.</text>
</comment>
<keyword evidence="10" id="KW-1185">Reference proteome</keyword>
<name>A0A3S9SYZ0_9FIRM</name>
<dbReference type="PANTHER" id="PTHR43163:SF2">
    <property type="entry name" value="ABC TRANSPORTER PERMEASE PROTEIN"/>
    <property type="match status" value="1"/>
</dbReference>
<dbReference type="GO" id="GO:0005886">
    <property type="term" value="C:plasma membrane"/>
    <property type="evidence" value="ECO:0007669"/>
    <property type="project" value="UniProtKB-SubCell"/>
</dbReference>
<reference evidence="9 10" key="1">
    <citation type="submission" date="2016-07" db="EMBL/GenBank/DDBJ databases">
        <title>Genome and transcriptome analysis of iron-reducing fermentative bacteria Anoxybacter fermentans.</title>
        <authorList>
            <person name="Zeng X."/>
            <person name="Shao Z."/>
        </authorList>
    </citation>
    <scope>NUCLEOTIDE SEQUENCE [LARGE SCALE GENOMIC DNA]</scope>
    <source>
        <strain evidence="9 10">DY22613</strain>
    </source>
</reference>
<evidence type="ECO:0000256" key="2">
    <source>
        <dbReference type="ARBA" id="ARBA00022448"/>
    </source>
</evidence>
<dbReference type="InterPro" id="IPR045621">
    <property type="entry name" value="BPD_transp_1_N"/>
</dbReference>
<accession>A0A3S9SYZ0</accession>
<dbReference type="EMBL" id="CP016379">
    <property type="protein sequence ID" value="AZR73392.1"/>
    <property type="molecule type" value="Genomic_DNA"/>
</dbReference>
<dbReference type="Pfam" id="PF19300">
    <property type="entry name" value="BPD_transp_1_N"/>
    <property type="match status" value="1"/>
</dbReference>
<evidence type="ECO:0000256" key="3">
    <source>
        <dbReference type="ARBA" id="ARBA00022475"/>
    </source>
</evidence>
<evidence type="ECO:0000256" key="4">
    <source>
        <dbReference type="ARBA" id="ARBA00022692"/>
    </source>
</evidence>
<feature type="transmembrane region" description="Helical" evidence="7">
    <location>
        <begin position="289"/>
        <end position="314"/>
    </location>
</feature>
<proteinExistence type="inferred from homology"/>
<dbReference type="SUPFAM" id="SSF161098">
    <property type="entry name" value="MetI-like"/>
    <property type="match status" value="1"/>
</dbReference>
<dbReference type="RefSeq" id="WP_127016730.1">
    <property type="nucleotide sequence ID" value="NZ_CP016379.1"/>
</dbReference>
<feature type="transmembrane region" description="Helical" evidence="7">
    <location>
        <begin position="133"/>
        <end position="156"/>
    </location>
</feature>
<dbReference type="AlphaFoldDB" id="A0A3S9SYZ0"/>
<dbReference type="KEGG" id="aft:BBF96_08360"/>
<dbReference type="Proteomes" id="UP000267250">
    <property type="component" value="Chromosome"/>
</dbReference>
<dbReference type="PANTHER" id="PTHR43163">
    <property type="entry name" value="DIPEPTIDE TRANSPORT SYSTEM PERMEASE PROTEIN DPPB-RELATED"/>
    <property type="match status" value="1"/>
</dbReference>
<feature type="transmembrane region" description="Helical" evidence="7">
    <location>
        <begin position="12"/>
        <end position="31"/>
    </location>
</feature>
<evidence type="ECO:0000313" key="9">
    <source>
        <dbReference type="EMBL" id="AZR73392.1"/>
    </source>
</evidence>
<dbReference type="Gene3D" id="1.10.3720.10">
    <property type="entry name" value="MetI-like"/>
    <property type="match status" value="1"/>
</dbReference>
<dbReference type="CDD" id="cd06261">
    <property type="entry name" value="TM_PBP2"/>
    <property type="match status" value="1"/>
</dbReference>
<dbReference type="InterPro" id="IPR000515">
    <property type="entry name" value="MetI-like"/>
</dbReference>
<evidence type="ECO:0000256" key="7">
    <source>
        <dbReference type="RuleBase" id="RU363032"/>
    </source>
</evidence>
<protein>
    <submittedName>
        <fullName evidence="9">ABC transporter permease</fullName>
    </submittedName>
</protein>
<dbReference type="PROSITE" id="PS50928">
    <property type="entry name" value="ABC_TM1"/>
    <property type="match status" value="1"/>
</dbReference>
<dbReference type="InterPro" id="IPR035906">
    <property type="entry name" value="MetI-like_sf"/>
</dbReference>
<feature type="transmembrane region" description="Helical" evidence="7">
    <location>
        <begin position="100"/>
        <end position="121"/>
    </location>
</feature>
<dbReference type="GO" id="GO:0055085">
    <property type="term" value="P:transmembrane transport"/>
    <property type="evidence" value="ECO:0007669"/>
    <property type="project" value="InterPro"/>
</dbReference>
<dbReference type="OrthoDB" id="9806409at2"/>
<evidence type="ECO:0000313" key="10">
    <source>
        <dbReference type="Proteomes" id="UP000267250"/>
    </source>
</evidence>
<comment type="subcellular location">
    <subcellularLocation>
        <location evidence="1 7">Cell membrane</location>
        <topology evidence="1 7">Multi-pass membrane protein</topology>
    </subcellularLocation>
</comment>
<evidence type="ECO:0000256" key="5">
    <source>
        <dbReference type="ARBA" id="ARBA00022989"/>
    </source>
</evidence>
<feature type="transmembrane region" description="Helical" evidence="7">
    <location>
        <begin position="188"/>
        <end position="207"/>
    </location>
</feature>
<evidence type="ECO:0000259" key="8">
    <source>
        <dbReference type="PROSITE" id="PS50928"/>
    </source>
</evidence>
<keyword evidence="2 7" id="KW-0813">Transport</keyword>
<keyword evidence="6 7" id="KW-0472">Membrane</keyword>
<feature type="domain" description="ABC transmembrane type-1" evidence="8">
    <location>
        <begin position="94"/>
        <end position="311"/>
    </location>
</feature>
<dbReference type="Pfam" id="PF00528">
    <property type="entry name" value="BPD_transp_1"/>
    <property type="match status" value="1"/>
</dbReference>
<sequence length="321" mass="35735">MLEYISKRIGQIILVLFVITILVFLMMQAVGDPIANLLPPDAEPWEVEEMKVALGLDKPLYIQYILFLKNALHGNLGVSFYHQVPALKLVIERLPATLELAIIAIIISIVISIPAGIYTAVKPDSFLTRIIMSGSLLGISLPTFLIGILFILVFSVNLSWLPSSGRGEVIHVMSFDISLLTLDGWKHILMPAATLGFYMVAMLIRLVKAGMEETLQQDYIKFARAKGVPERIITLKHALRNTMVPVVTVIGLQLGRLIAFSMITEKIFAWPGIGKLILDSIHRVDRPVVMAYLLIIAIIFAFINLIVDVLYLVIDPRIKLS</sequence>
<gene>
    <name evidence="9" type="ORF">BBF96_08360</name>
</gene>
<evidence type="ECO:0000256" key="1">
    <source>
        <dbReference type="ARBA" id="ARBA00004651"/>
    </source>
</evidence>
<keyword evidence="4 7" id="KW-0812">Transmembrane</keyword>